<evidence type="ECO:0000313" key="2">
    <source>
        <dbReference type="EMBL" id="SDE78338.1"/>
    </source>
</evidence>
<dbReference type="InterPro" id="IPR025617">
    <property type="entry name" value="YqzL"/>
</dbReference>
<dbReference type="AlphaFoldDB" id="A0A1G7FR22"/>
<evidence type="ECO:0000313" key="3">
    <source>
        <dbReference type="Proteomes" id="UP000198972"/>
    </source>
</evidence>
<dbReference type="EMBL" id="FNBG01000002">
    <property type="protein sequence ID" value="SDE78338.1"/>
    <property type="molecule type" value="Genomic_DNA"/>
</dbReference>
<evidence type="ECO:0000256" key="1">
    <source>
        <dbReference type="SAM" id="MobiDB-lite"/>
    </source>
</evidence>
<organism evidence="2 3">
    <name type="scientific">Fontibacillus panacisegetis</name>
    <dbReference type="NCBI Taxonomy" id="670482"/>
    <lineage>
        <taxon>Bacteria</taxon>
        <taxon>Bacillati</taxon>
        <taxon>Bacillota</taxon>
        <taxon>Bacilli</taxon>
        <taxon>Bacillales</taxon>
        <taxon>Paenibacillaceae</taxon>
        <taxon>Fontibacillus</taxon>
    </lineage>
</organism>
<dbReference type="Pfam" id="PF14006">
    <property type="entry name" value="YqzL"/>
    <property type="match status" value="1"/>
</dbReference>
<protein>
    <submittedName>
        <fullName evidence="2">YqzL-like protein</fullName>
    </submittedName>
</protein>
<reference evidence="2 3" key="1">
    <citation type="submission" date="2016-10" db="EMBL/GenBank/DDBJ databases">
        <authorList>
            <person name="de Groot N.N."/>
        </authorList>
    </citation>
    <scope>NUCLEOTIDE SEQUENCE [LARGE SCALE GENOMIC DNA]</scope>
    <source>
        <strain evidence="2 3">DSM 28129</strain>
    </source>
</reference>
<accession>A0A1G7FR22</accession>
<keyword evidence="3" id="KW-1185">Reference proteome</keyword>
<feature type="region of interest" description="Disordered" evidence="1">
    <location>
        <begin position="24"/>
        <end position="46"/>
    </location>
</feature>
<sequence length="46" mass="5359">MRDFSWKYFAITGDVDAYMLYKEAGTESQEESAASEELIDQQEMED</sequence>
<gene>
    <name evidence="2" type="ORF">SAMN04488542_102108</name>
</gene>
<proteinExistence type="predicted"/>
<name>A0A1G7FR22_9BACL</name>
<dbReference type="RefSeq" id="WP_091226621.1">
    <property type="nucleotide sequence ID" value="NZ_FNBG01000002.1"/>
</dbReference>
<dbReference type="STRING" id="670482.SAMN04488542_102108"/>
<feature type="compositionally biased region" description="Acidic residues" evidence="1">
    <location>
        <begin position="28"/>
        <end position="46"/>
    </location>
</feature>
<dbReference type="Proteomes" id="UP000198972">
    <property type="component" value="Unassembled WGS sequence"/>
</dbReference>